<organism evidence="2 3">
    <name type="scientific">Lentzea albidocapillata</name>
    <dbReference type="NCBI Taxonomy" id="40571"/>
    <lineage>
        <taxon>Bacteria</taxon>
        <taxon>Bacillati</taxon>
        <taxon>Actinomycetota</taxon>
        <taxon>Actinomycetes</taxon>
        <taxon>Pseudonocardiales</taxon>
        <taxon>Pseudonocardiaceae</taxon>
        <taxon>Lentzea</taxon>
    </lineage>
</organism>
<protein>
    <submittedName>
        <fullName evidence="2">Uncharacterized protein</fullName>
    </submittedName>
</protein>
<evidence type="ECO:0000313" key="3">
    <source>
        <dbReference type="Proteomes" id="UP000192840"/>
    </source>
</evidence>
<dbReference type="eggNOG" id="ENOG5031ZSU">
    <property type="taxonomic scope" value="Bacteria"/>
</dbReference>
<evidence type="ECO:0000256" key="1">
    <source>
        <dbReference type="SAM" id="Phobius"/>
    </source>
</evidence>
<accession>A0A1W2DWD0</accession>
<keyword evidence="1" id="KW-1133">Transmembrane helix</keyword>
<evidence type="ECO:0000313" key="2">
    <source>
        <dbReference type="EMBL" id="SMD01790.1"/>
    </source>
</evidence>
<reference evidence="3" key="1">
    <citation type="submission" date="2017-04" db="EMBL/GenBank/DDBJ databases">
        <authorList>
            <person name="Varghese N."/>
            <person name="Submissions S."/>
        </authorList>
    </citation>
    <scope>NUCLEOTIDE SEQUENCE [LARGE SCALE GENOMIC DNA]</scope>
    <source>
        <strain evidence="3">DSM 44073</strain>
    </source>
</reference>
<dbReference type="Proteomes" id="UP000192840">
    <property type="component" value="Unassembled WGS sequence"/>
</dbReference>
<proteinExistence type="predicted"/>
<keyword evidence="1" id="KW-0812">Transmembrane</keyword>
<keyword evidence="3" id="KW-1185">Reference proteome</keyword>
<dbReference type="AlphaFoldDB" id="A0A1W2DWD0"/>
<sequence length="191" mass="20737">MAKPVAARHSVSAAIIRSVVVRQTVMVCVLAVLAYLGVWWAFSGTDEPAQPAPESMFLTDYSKADKGSCVKFNGPGENDQGLTVIGCEQDRAALKIGTVLTETSGKCPRGDYKVLRDTRHNAALCLLPNAERGDCFELDTDDLQRSVVSKFDCAAPRVNVQVVEIADESCPAEAELGVPYEDMTLCLRRVR</sequence>
<dbReference type="EMBL" id="FWYC01000008">
    <property type="protein sequence ID" value="SMD01790.1"/>
    <property type="molecule type" value="Genomic_DNA"/>
</dbReference>
<dbReference type="STRING" id="40571.SAMN05660733_03360"/>
<feature type="transmembrane region" description="Helical" evidence="1">
    <location>
        <begin position="20"/>
        <end position="42"/>
    </location>
</feature>
<name>A0A1W2DWD0_9PSEU</name>
<gene>
    <name evidence="2" type="ORF">SAMN05660733_03360</name>
</gene>
<keyword evidence="1" id="KW-0472">Membrane</keyword>